<evidence type="ECO:0000313" key="3">
    <source>
        <dbReference type="Proteomes" id="UP000295110"/>
    </source>
</evidence>
<sequence length="134" mass="13914">MRFTRALNQLICRVLIGLVLFAQFAVASYACPTGEYGSAHAPVHALEQVVDAASHGAGDLDHKAPNLCAEHCKTGQQANDASPAPVIAQPTPGLFYVLTGVEADTAGAQAVAATDPLLDVPPPPHAILHCVLRT</sequence>
<evidence type="ECO:0000313" key="2">
    <source>
        <dbReference type="EMBL" id="TCV04429.1"/>
    </source>
</evidence>
<dbReference type="OrthoDB" id="8592785at2"/>
<dbReference type="AlphaFoldDB" id="A0A4R3VKS0"/>
<organism evidence="2 3">
    <name type="scientific">Roseateles saccharophilus</name>
    <name type="common">Pseudomonas saccharophila</name>
    <dbReference type="NCBI Taxonomy" id="304"/>
    <lineage>
        <taxon>Bacteria</taxon>
        <taxon>Pseudomonadati</taxon>
        <taxon>Pseudomonadota</taxon>
        <taxon>Betaproteobacteria</taxon>
        <taxon>Burkholderiales</taxon>
        <taxon>Sphaerotilaceae</taxon>
        <taxon>Roseateles</taxon>
    </lineage>
</organism>
<feature type="signal peptide" evidence="1">
    <location>
        <begin position="1"/>
        <end position="27"/>
    </location>
</feature>
<dbReference type="PROSITE" id="PS51257">
    <property type="entry name" value="PROKAR_LIPOPROTEIN"/>
    <property type="match status" value="1"/>
</dbReference>
<gene>
    <name evidence="2" type="ORF">EV671_1001184</name>
</gene>
<accession>A0A4R3VKS0</accession>
<feature type="chain" id="PRO_5020937643" evidence="1">
    <location>
        <begin position="28"/>
        <end position="134"/>
    </location>
</feature>
<reference evidence="2 3" key="1">
    <citation type="submission" date="2019-03" db="EMBL/GenBank/DDBJ databases">
        <title>Genomic Encyclopedia of Type Strains, Phase IV (KMG-IV): sequencing the most valuable type-strain genomes for metagenomic binning, comparative biology and taxonomic classification.</title>
        <authorList>
            <person name="Goeker M."/>
        </authorList>
    </citation>
    <scope>NUCLEOTIDE SEQUENCE [LARGE SCALE GENOMIC DNA]</scope>
    <source>
        <strain evidence="2 3">DSM 654</strain>
    </source>
</reference>
<keyword evidence="1" id="KW-0732">Signal</keyword>
<comment type="caution">
    <text evidence="2">The sequence shown here is derived from an EMBL/GenBank/DDBJ whole genome shotgun (WGS) entry which is preliminary data.</text>
</comment>
<name>A0A4R3VKS0_ROSSA</name>
<proteinExistence type="predicted"/>
<protein>
    <submittedName>
        <fullName evidence="2">Uncharacterized protein</fullName>
    </submittedName>
</protein>
<dbReference type="RefSeq" id="WP_132569129.1">
    <property type="nucleotide sequence ID" value="NZ_CBCSGL010000004.1"/>
</dbReference>
<dbReference type="EMBL" id="SMBU01000001">
    <property type="protein sequence ID" value="TCV04429.1"/>
    <property type="molecule type" value="Genomic_DNA"/>
</dbReference>
<keyword evidence="3" id="KW-1185">Reference proteome</keyword>
<dbReference type="Proteomes" id="UP000295110">
    <property type="component" value="Unassembled WGS sequence"/>
</dbReference>
<evidence type="ECO:0000256" key="1">
    <source>
        <dbReference type="SAM" id="SignalP"/>
    </source>
</evidence>